<sequence length="264" mass="29938">MEKKHIETIIRSTIHIVMTDPDSLLPQGIGSGCIIDYKDKEILLTAAHVTDIEAATCIVTEQPTINGQTPLYSVGAMNYLEQFDITKYEEQIEKLKSEPDRIEEIDFGQIDISYATLMHKANFIQIEIEFEKFNLKKSKKLLIKTDLTEKPSVEKEYGFFGRIKPLFFKDTPKGDILETQQTFYSGLKFIQQIKNYYEFELLNPIQDNADFKGTSGAPIMDTDGNLVSLITHGYEGATKIYGIALADFKVGIDATLMTDENDYC</sequence>
<dbReference type="PROSITE" id="PS51257">
    <property type="entry name" value="PROKAR_LIPOPROTEIN"/>
    <property type="match status" value="1"/>
</dbReference>
<proteinExistence type="predicted"/>
<organism evidence="1 2">
    <name type="scientific">Flavobacterium chilense</name>
    <dbReference type="NCBI Taxonomy" id="946677"/>
    <lineage>
        <taxon>Bacteria</taxon>
        <taxon>Pseudomonadati</taxon>
        <taxon>Bacteroidota</taxon>
        <taxon>Flavobacteriia</taxon>
        <taxon>Flavobacteriales</taxon>
        <taxon>Flavobacteriaceae</taxon>
        <taxon>Flavobacterium</taxon>
    </lineage>
</organism>
<dbReference type="EMBL" id="FRBT01000001">
    <property type="protein sequence ID" value="SHL44916.1"/>
    <property type="molecule type" value="Genomic_DNA"/>
</dbReference>
<keyword evidence="2" id="KW-1185">Reference proteome</keyword>
<gene>
    <name evidence="1" type="ORF">SAMN05444484_1011525</name>
</gene>
<name>A0A1M7AQN9_9FLAO</name>
<evidence type="ECO:0000313" key="2">
    <source>
        <dbReference type="Proteomes" id="UP000184028"/>
    </source>
</evidence>
<dbReference type="Proteomes" id="UP000184028">
    <property type="component" value="Unassembled WGS sequence"/>
</dbReference>
<protein>
    <recommendedName>
        <fullName evidence="3">Trypsin-like peptidase domain-containing protein</fullName>
    </recommendedName>
</protein>
<dbReference type="OrthoDB" id="7057402at2"/>
<reference evidence="2" key="1">
    <citation type="submission" date="2016-11" db="EMBL/GenBank/DDBJ databases">
        <authorList>
            <person name="Varghese N."/>
            <person name="Submissions S."/>
        </authorList>
    </citation>
    <scope>NUCLEOTIDE SEQUENCE [LARGE SCALE GENOMIC DNA]</scope>
    <source>
        <strain evidence="2">DSM 24724</strain>
    </source>
</reference>
<dbReference type="SUPFAM" id="SSF50494">
    <property type="entry name" value="Trypsin-like serine proteases"/>
    <property type="match status" value="1"/>
</dbReference>
<accession>A0A1M7AQN9</accession>
<evidence type="ECO:0000313" key="1">
    <source>
        <dbReference type="EMBL" id="SHL44916.1"/>
    </source>
</evidence>
<dbReference type="RefSeq" id="WP_068840738.1">
    <property type="nucleotide sequence ID" value="NZ_FRBT01000001.1"/>
</dbReference>
<dbReference type="AlphaFoldDB" id="A0A1M7AQN9"/>
<dbReference type="STRING" id="946677.SAMN05444484_1011525"/>
<dbReference type="InterPro" id="IPR009003">
    <property type="entry name" value="Peptidase_S1_PA"/>
</dbReference>
<evidence type="ECO:0008006" key="3">
    <source>
        <dbReference type="Google" id="ProtNLM"/>
    </source>
</evidence>